<evidence type="ECO:0000313" key="3">
    <source>
        <dbReference type="Proteomes" id="UP001208624"/>
    </source>
</evidence>
<evidence type="ECO:0000259" key="1">
    <source>
        <dbReference type="Pfam" id="PF01610"/>
    </source>
</evidence>
<dbReference type="EMBL" id="JAOVKC010001393">
    <property type="protein sequence ID" value="MCV5626284.1"/>
    <property type="molecule type" value="Genomic_DNA"/>
</dbReference>
<accession>A0AAP3A880</accession>
<name>A0AAP3A880_ECOLX</name>
<feature type="non-terminal residue" evidence="2">
    <location>
        <position position="84"/>
    </location>
</feature>
<dbReference type="InterPro" id="IPR002560">
    <property type="entry name" value="Transposase_DDE"/>
</dbReference>
<comment type="caution">
    <text evidence="2">The sequence shown here is derived from an EMBL/GenBank/DDBJ whole genome shotgun (WGS) entry which is preliminary data.</text>
</comment>
<feature type="domain" description="Transposase IS204/IS1001/IS1096/IS1165 DDE" evidence="1">
    <location>
        <begin position="3"/>
        <end position="84"/>
    </location>
</feature>
<protein>
    <submittedName>
        <fullName evidence="2">Transposase</fullName>
    </submittedName>
</protein>
<dbReference type="AlphaFoldDB" id="A0AAP3A880"/>
<feature type="non-terminal residue" evidence="2">
    <location>
        <position position="1"/>
    </location>
</feature>
<evidence type="ECO:0000313" key="2">
    <source>
        <dbReference type="EMBL" id="MCV5626284.1"/>
    </source>
</evidence>
<dbReference type="Pfam" id="PF01610">
    <property type="entry name" value="DDE_Tnp_ISL3"/>
    <property type="match status" value="1"/>
</dbReference>
<proteinExistence type="predicted"/>
<dbReference type="Proteomes" id="UP001208624">
    <property type="component" value="Unassembled WGS sequence"/>
</dbReference>
<gene>
    <name evidence="2" type="ORF">OFN31_32150</name>
</gene>
<reference evidence="2" key="1">
    <citation type="submission" date="2023-06" db="EMBL/GenBank/DDBJ databases">
        <title>Deciphering the underlying mechanisms mediating the transmission of blaNDM gene from human to animals in China.</title>
        <authorList>
            <person name="Chen K."/>
            <person name="Chen S."/>
        </authorList>
    </citation>
    <scope>NUCLEOTIDE SEQUENCE</scope>
    <source>
        <strain evidence="2">1199</strain>
    </source>
</reference>
<organism evidence="2 3">
    <name type="scientific">Escherichia coli</name>
    <dbReference type="NCBI Taxonomy" id="562"/>
    <lineage>
        <taxon>Bacteria</taxon>
        <taxon>Pseudomonadati</taxon>
        <taxon>Pseudomonadota</taxon>
        <taxon>Gammaproteobacteria</taxon>
        <taxon>Enterobacterales</taxon>
        <taxon>Enterobacteriaceae</taxon>
        <taxon>Escherichia</taxon>
    </lineage>
</organism>
<sequence length="84" mass="9386">LMCEKEPQLKIAQQLALDFYRILKTKNKPMLSRWFTHVSESGSVELQRVAGGMEADAAAICAAIISRWSNGVVEGHVNQLKMLK</sequence>